<evidence type="ECO:0000256" key="9">
    <source>
        <dbReference type="SAM" id="MobiDB-lite"/>
    </source>
</evidence>
<evidence type="ECO:0000256" key="3">
    <source>
        <dbReference type="ARBA" id="ARBA00022723"/>
    </source>
</evidence>
<dbReference type="SUPFAM" id="SSF49785">
    <property type="entry name" value="Galactose-binding domain-like"/>
    <property type="match status" value="1"/>
</dbReference>
<dbReference type="InterPro" id="IPR008979">
    <property type="entry name" value="Galactose-bd-like_sf"/>
</dbReference>
<organism evidence="11 12">
    <name type="scientific">Actinacidiphila glaucinigra</name>
    <dbReference type="NCBI Taxonomy" id="235986"/>
    <lineage>
        <taxon>Bacteria</taxon>
        <taxon>Bacillati</taxon>
        <taxon>Actinomycetota</taxon>
        <taxon>Actinomycetes</taxon>
        <taxon>Kitasatosporales</taxon>
        <taxon>Streptomycetaceae</taxon>
        <taxon>Actinacidiphila</taxon>
    </lineage>
</organism>
<sequence length="786" mass="82854">MTNHPAVTGASSPQNPTPNRRAHGARGRVAAIAAVTLAALLTPLLPATGAVAASEGDGTAPRRIVAESRPEARAVALSAAQRKQLLKAASDGRAGTARALRLGGKEALIPKDVIKDADGTVHTRYERTYAGLPVIGGDLVVHERAGGRTVSKASSAPVAVPSTKAAVSAAKARKSALAAAKSERTKAPAADGAPRLVVFLGDGKPTLAWQSYVTGTQEDGTPSRLNVVTDAATGKELQSVEEIRSGTGNSQYSGQVQIGTVNNGGVYELTDPERGGHKTYDLTGVGGIGNLVTDDDDVWGDGTLADRQTAAVDAAYGQRETWDFYKERFGRNGIADNGVGAFSRVHYGDNYANAFWDDGCFCMTYGDGRENAHPLTELDISAHEMTHGVTFATANLTYTGESGGLNEATSDIMGTAVEFFADNPADVPDYTIGELADVRGTGKPLRYMDQPSKDASAKGTSQDYWTPETRKLDPHFSSGVANHFFYLLSEGSGKKTINGVAYDSPTYDGLPVAPIGMGNASAIWYRALTTYMTSGTDYAGARTATLQAAADLFGQGSETYEAVGNAWAAVNVGARYVNHVAIVAPSTRPVAVGQPMSRQIEAVGSRPGRLAYSAHGLPKGLSINARTGLISGTPKKAGTFKTAVTVENTAQHKAKRTVRFDWPVLASGGSFFVNPARFDIPNWKTIESPLIVTGRKGHAPSDLKVTVDLVHPWVGGQIVTLVAEDGTEIPVKPWYWDTGEGAVHATYTVDASAVPANGTWKLRVTDNTPGIFTVDPGYLDRWSLTF</sequence>
<dbReference type="Pfam" id="PF07504">
    <property type="entry name" value="FTP"/>
    <property type="match status" value="1"/>
</dbReference>
<dbReference type="OrthoDB" id="291295at2"/>
<proteinExistence type="inferred from homology"/>
<keyword evidence="5" id="KW-0378">Hydrolase</keyword>
<keyword evidence="6" id="KW-0862">Zinc</keyword>
<feature type="region of interest" description="Disordered" evidence="9">
    <location>
        <begin position="444"/>
        <end position="465"/>
    </location>
</feature>
<gene>
    <name evidence="11" type="ORF">SAMN05216252_105364</name>
</gene>
<evidence type="ECO:0000256" key="7">
    <source>
        <dbReference type="ARBA" id="ARBA00023049"/>
    </source>
</evidence>
<evidence type="ECO:0000256" key="1">
    <source>
        <dbReference type="ARBA" id="ARBA00009388"/>
    </source>
</evidence>
<evidence type="ECO:0000256" key="4">
    <source>
        <dbReference type="ARBA" id="ARBA00022729"/>
    </source>
</evidence>
<dbReference type="InterPro" id="IPR011096">
    <property type="entry name" value="FTP_domain"/>
</dbReference>
<dbReference type="SUPFAM" id="SSF49313">
    <property type="entry name" value="Cadherin-like"/>
    <property type="match status" value="1"/>
</dbReference>
<dbReference type="EMBL" id="FZOF01000005">
    <property type="protein sequence ID" value="SNS40670.1"/>
    <property type="molecule type" value="Genomic_DNA"/>
</dbReference>
<feature type="compositionally biased region" description="Polar residues" evidence="9">
    <location>
        <begin position="1"/>
        <end position="18"/>
    </location>
</feature>
<dbReference type="Gene3D" id="2.60.120.260">
    <property type="entry name" value="Galactose-binding domain-like"/>
    <property type="match status" value="1"/>
</dbReference>
<dbReference type="InterPro" id="IPR001570">
    <property type="entry name" value="Peptidase_M4_C_domain"/>
</dbReference>
<dbReference type="Proteomes" id="UP000198280">
    <property type="component" value="Unassembled WGS sequence"/>
</dbReference>
<dbReference type="GO" id="GO:0016020">
    <property type="term" value="C:membrane"/>
    <property type="evidence" value="ECO:0007669"/>
    <property type="project" value="InterPro"/>
</dbReference>
<accession>A0A239E7E3</accession>
<reference evidence="11 12" key="1">
    <citation type="submission" date="2017-06" db="EMBL/GenBank/DDBJ databases">
        <authorList>
            <person name="Kim H.J."/>
            <person name="Triplett B.A."/>
        </authorList>
    </citation>
    <scope>NUCLEOTIDE SEQUENCE [LARGE SCALE GENOMIC DNA]</scope>
    <source>
        <strain evidence="11 12">CGMCC 4.1858</strain>
    </source>
</reference>
<feature type="active site" description="Proton donor" evidence="8">
    <location>
        <position position="475"/>
    </location>
</feature>
<evidence type="ECO:0000256" key="2">
    <source>
        <dbReference type="ARBA" id="ARBA00022670"/>
    </source>
</evidence>
<dbReference type="Pfam" id="PF01447">
    <property type="entry name" value="Peptidase_M4"/>
    <property type="match status" value="1"/>
</dbReference>
<dbReference type="Gene3D" id="1.10.390.10">
    <property type="entry name" value="Neutral Protease Domain 2"/>
    <property type="match status" value="1"/>
</dbReference>
<dbReference type="GO" id="GO:0005975">
    <property type="term" value="P:carbohydrate metabolic process"/>
    <property type="evidence" value="ECO:0007669"/>
    <property type="project" value="UniProtKB-ARBA"/>
</dbReference>
<dbReference type="Gene3D" id="3.10.450.490">
    <property type="match status" value="1"/>
</dbReference>
<dbReference type="GO" id="GO:0006508">
    <property type="term" value="P:proteolysis"/>
    <property type="evidence" value="ECO:0007669"/>
    <property type="project" value="UniProtKB-KW"/>
</dbReference>
<dbReference type="Gene3D" id="3.10.170.10">
    <property type="match status" value="1"/>
</dbReference>
<keyword evidence="7 11" id="KW-0482">Metalloprotease</keyword>
<keyword evidence="2 11" id="KW-0645">Protease</keyword>
<dbReference type="GO" id="GO:0004222">
    <property type="term" value="F:metalloendopeptidase activity"/>
    <property type="evidence" value="ECO:0007669"/>
    <property type="project" value="InterPro"/>
</dbReference>
<comment type="similarity">
    <text evidence="1">Belongs to the peptidase M4 family.</text>
</comment>
<feature type="active site" evidence="8">
    <location>
        <position position="384"/>
    </location>
</feature>
<dbReference type="CDD" id="cd09597">
    <property type="entry name" value="M4_TLP"/>
    <property type="match status" value="1"/>
</dbReference>
<dbReference type="SUPFAM" id="SSF55486">
    <property type="entry name" value="Metalloproteases ('zincins'), catalytic domain"/>
    <property type="match status" value="1"/>
</dbReference>
<evidence type="ECO:0000256" key="5">
    <source>
        <dbReference type="ARBA" id="ARBA00022801"/>
    </source>
</evidence>
<evidence type="ECO:0000259" key="10">
    <source>
        <dbReference type="PROSITE" id="PS51829"/>
    </source>
</evidence>
<dbReference type="InterPro" id="IPR050728">
    <property type="entry name" value="Zinc_Metalloprotease_M4"/>
</dbReference>
<evidence type="ECO:0000313" key="12">
    <source>
        <dbReference type="Proteomes" id="UP000198280"/>
    </source>
</evidence>
<dbReference type="Gene3D" id="2.60.40.10">
    <property type="entry name" value="Immunoglobulins"/>
    <property type="match status" value="1"/>
</dbReference>
<dbReference type="GO" id="GO:0004252">
    <property type="term" value="F:serine-type endopeptidase activity"/>
    <property type="evidence" value="ECO:0007669"/>
    <property type="project" value="InterPro"/>
</dbReference>
<dbReference type="PANTHER" id="PTHR33794:SF1">
    <property type="entry name" value="BACILLOLYSIN"/>
    <property type="match status" value="1"/>
</dbReference>
<dbReference type="InterPro" id="IPR002884">
    <property type="entry name" value="P_dom"/>
</dbReference>
<keyword evidence="12" id="KW-1185">Reference proteome</keyword>
<evidence type="ECO:0000256" key="8">
    <source>
        <dbReference type="PIRSR" id="PIRSR623612-1"/>
    </source>
</evidence>
<dbReference type="Pfam" id="PF05345">
    <property type="entry name" value="He_PIG"/>
    <property type="match status" value="1"/>
</dbReference>
<dbReference type="GO" id="GO:0005509">
    <property type="term" value="F:calcium ion binding"/>
    <property type="evidence" value="ECO:0007669"/>
    <property type="project" value="InterPro"/>
</dbReference>
<keyword evidence="4" id="KW-0732">Signal</keyword>
<name>A0A239E7E3_9ACTN</name>
<feature type="region of interest" description="Disordered" evidence="9">
    <location>
        <begin position="1"/>
        <end position="25"/>
    </location>
</feature>
<evidence type="ECO:0000256" key="6">
    <source>
        <dbReference type="ARBA" id="ARBA00022833"/>
    </source>
</evidence>
<dbReference type="InterPro" id="IPR023612">
    <property type="entry name" value="Peptidase_M4"/>
</dbReference>
<evidence type="ECO:0000313" key="11">
    <source>
        <dbReference type="EMBL" id="SNS40670.1"/>
    </source>
</evidence>
<dbReference type="InterPro" id="IPR015919">
    <property type="entry name" value="Cadherin-like_sf"/>
</dbReference>
<dbReference type="Pfam" id="PF01483">
    <property type="entry name" value="P_proprotein"/>
    <property type="match status" value="1"/>
</dbReference>
<dbReference type="InterPro" id="IPR027268">
    <property type="entry name" value="Peptidase_M4/M1_CTD_sf"/>
</dbReference>
<dbReference type="AlphaFoldDB" id="A0A239E7E3"/>
<feature type="domain" description="P/Homo B" evidence="10">
    <location>
        <begin position="664"/>
        <end position="786"/>
    </location>
</feature>
<dbReference type="PANTHER" id="PTHR33794">
    <property type="entry name" value="BACILLOLYSIN"/>
    <property type="match status" value="1"/>
</dbReference>
<dbReference type="PROSITE" id="PS51829">
    <property type="entry name" value="P_HOMO_B"/>
    <property type="match status" value="1"/>
</dbReference>
<dbReference type="PRINTS" id="PR00730">
    <property type="entry name" value="THERMOLYSIN"/>
</dbReference>
<dbReference type="InterPro" id="IPR013856">
    <property type="entry name" value="Peptidase_M4_domain"/>
</dbReference>
<dbReference type="InterPro" id="IPR013783">
    <property type="entry name" value="Ig-like_fold"/>
</dbReference>
<protein>
    <submittedName>
        <fullName evidence="11">Zn-dependent metalloprotease</fullName>
    </submittedName>
</protein>
<dbReference type="Pfam" id="PF02868">
    <property type="entry name" value="Peptidase_M4_C"/>
    <property type="match status" value="1"/>
</dbReference>
<dbReference type="RefSeq" id="WP_089223911.1">
    <property type="nucleotide sequence ID" value="NZ_FZOF01000005.1"/>
</dbReference>
<keyword evidence="3" id="KW-0479">Metal-binding</keyword>